<dbReference type="PROSITE" id="PS51898">
    <property type="entry name" value="TYR_RECOMBINASE"/>
    <property type="match status" value="1"/>
</dbReference>
<evidence type="ECO:0000256" key="5">
    <source>
        <dbReference type="PROSITE-ProRule" id="PRU01248"/>
    </source>
</evidence>
<dbReference type="PANTHER" id="PTHR30629:SF2">
    <property type="entry name" value="PROPHAGE INTEGRASE INTS-RELATED"/>
    <property type="match status" value="1"/>
</dbReference>
<feature type="domain" description="Core-binding (CB)" evidence="7">
    <location>
        <begin position="58"/>
        <end position="139"/>
    </location>
</feature>
<evidence type="ECO:0000313" key="9">
    <source>
        <dbReference type="Proteomes" id="UP000198565"/>
    </source>
</evidence>
<proteinExistence type="inferred from homology"/>
<dbReference type="RefSeq" id="WP_091480237.1">
    <property type="nucleotide sequence ID" value="NZ_FOTR01000001.1"/>
</dbReference>
<dbReference type="Pfam" id="PF14659">
    <property type="entry name" value="Phage_int_SAM_3"/>
    <property type="match status" value="1"/>
</dbReference>
<protein>
    <submittedName>
        <fullName evidence="8">Site-specific recombinase XerD</fullName>
    </submittedName>
</protein>
<dbReference type="InterPro" id="IPR044068">
    <property type="entry name" value="CB"/>
</dbReference>
<keyword evidence="3 5" id="KW-0238">DNA-binding</keyword>
<dbReference type="GO" id="GO:0006310">
    <property type="term" value="P:DNA recombination"/>
    <property type="evidence" value="ECO:0007669"/>
    <property type="project" value="UniProtKB-KW"/>
</dbReference>
<dbReference type="GO" id="GO:0015074">
    <property type="term" value="P:DNA integration"/>
    <property type="evidence" value="ECO:0007669"/>
    <property type="project" value="UniProtKB-KW"/>
</dbReference>
<dbReference type="InterPro" id="IPR011010">
    <property type="entry name" value="DNA_brk_join_enz"/>
</dbReference>
<dbReference type="InterPro" id="IPR050808">
    <property type="entry name" value="Phage_Integrase"/>
</dbReference>
<evidence type="ECO:0000259" key="6">
    <source>
        <dbReference type="PROSITE" id="PS51898"/>
    </source>
</evidence>
<dbReference type="InterPro" id="IPR002104">
    <property type="entry name" value="Integrase_catalytic"/>
</dbReference>
<dbReference type="PANTHER" id="PTHR30629">
    <property type="entry name" value="PROPHAGE INTEGRASE"/>
    <property type="match status" value="1"/>
</dbReference>
<dbReference type="GO" id="GO:0003677">
    <property type="term" value="F:DNA binding"/>
    <property type="evidence" value="ECO:0007669"/>
    <property type="project" value="UniProtKB-UniRule"/>
</dbReference>
<keyword evidence="9" id="KW-1185">Reference proteome</keyword>
<evidence type="ECO:0000256" key="1">
    <source>
        <dbReference type="ARBA" id="ARBA00008857"/>
    </source>
</evidence>
<dbReference type="EMBL" id="FOTR01000001">
    <property type="protein sequence ID" value="SFL39701.1"/>
    <property type="molecule type" value="Genomic_DNA"/>
</dbReference>
<dbReference type="STRING" id="334253.SAMN04487943_101344"/>
<sequence length="361" mass="42805">MAIYKDKKRGTYYVSTYVDLKNGDRKRVLKRGFKTKKEAKKAESEIVFNAAIDNPDNPFFTDVVDEYISWYEKRRKESSLHRLKKECRLYINPFFGRKHIQDIKKRDIMKFHDFLLDRLSITTSKNVHGYLSAIFNYSIKMEYVNLNIAREVGNIQASNNKKMEYWTLEEFKEFLKVVDDFRDKTLYMFLFYSGARIGELTALTWKDIDFDSNTIDINKTFYKDDIVTTPKTKSSIRKIKMPTHTMNMLKQLKLQQAPKNDYYAFGKFYSPYPFATIKGRFLNYKNSTNLKPIRLHDFRHSHASYLINNGYDIQIVSKRLGHAKISTTYDKYAHLYPNKEEEAIDHMNNDFKPADAIKLIK</sequence>
<evidence type="ECO:0000259" key="7">
    <source>
        <dbReference type="PROSITE" id="PS51900"/>
    </source>
</evidence>
<dbReference type="InterPro" id="IPR013762">
    <property type="entry name" value="Integrase-like_cat_sf"/>
</dbReference>
<dbReference type="Proteomes" id="UP000198565">
    <property type="component" value="Unassembled WGS sequence"/>
</dbReference>
<dbReference type="AlphaFoldDB" id="A0A1I4HDW8"/>
<gene>
    <name evidence="8" type="ORF">SAMN04487943_101344</name>
</gene>
<dbReference type="SUPFAM" id="SSF56349">
    <property type="entry name" value="DNA breaking-rejoining enzymes"/>
    <property type="match status" value="1"/>
</dbReference>
<evidence type="ECO:0000313" key="8">
    <source>
        <dbReference type="EMBL" id="SFL39701.1"/>
    </source>
</evidence>
<evidence type="ECO:0000256" key="4">
    <source>
        <dbReference type="ARBA" id="ARBA00023172"/>
    </source>
</evidence>
<feature type="domain" description="Tyr recombinase" evidence="6">
    <location>
        <begin position="161"/>
        <end position="345"/>
    </location>
</feature>
<evidence type="ECO:0000256" key="2">
    <source>
        <dbReference type="ARBA" id="ARBA00022908"/>
    </source>
</evidence>
<dbReference type="OrthoDB" id="9803188at2"/>
<keyword evidence="4" id="KW-0233">DNA recombination</keyword>
<organism evidence="8 9">
    <name type="scientific">Gracilibacillus orientalis</name>
    <dbReference type="NCBI Taxonomy" id="334253"/>
    <lineage>
        <taxon>Bacteria</taxon>
        <taxon>Bacillati</taxon>
        <taxon>Bacillota</taxon>
        <taxon>Bacilli</taxon>
        <taxon>Bacillales</taxon>
        <taxon>Bacillaceae</taxon>
        <taxon>Gracilibacillus</taxon>
    </lineage>
</organism>
<evidence type="ECO:0000256" key="3">
    <source>
        <dbReference type="ARBA" id="ARBA00023125"/>
    </source>
</evidence>
<dbReference type="Gene3D" id="1.10.150.130">
    <property type="match status" value="1"/>
</dbReference>
<dbReference type="InterPro" id="IPR010998">
    <property type="entry name" value="Integrase_recombinase_N"/>
</dbReference>
<dbReference type="Pfam" id="PF00589">
    <property type="entry name" value="Phage_integrase"/>
    <property type="match status" value="1"/>
</dbReference>
<dbReference type="Gene3D" id="1.10.443.10">
    <property type="entry name" value="Intergrase catalytic core"/>
    <property type="match status" value="1"/>
</dbReference>
<dbReference type="InterPro" id="IPR028259">
    <property type="entry name" value="AP2-like_int_N"/>
</dbReference>
<keyword evidence="2" id="KW-0229">DNA integration</keyword>
<reference evidence="9" key="1">
    <citation type="submission" date="2016-10" db="EMBL/GenBank/DDBJ databases">
        <authorList>
            <person name="Varghese N."/>
            <person name="Submissions S."/>
        </authorList>
    </citation>
    <scope>NUCLEOTIDE SEQUENCE [LARGE SCALE GENOMIC DNA]</scope>
    <source>
        <strain evidence="9">CGMCC 1.4250</strain>
    </source>
</reference>
<name>A0A1I4HDW8_9BACI</name>
<comment type="similarity">
    <text evidence="1">Belongs to the 'phage' integrase family.</text>
</comment>
<dbReference type="PROSITE" id="PS51900">
    <property type="entry name" value="CB"/>
    <property type="match status" value="1"/>
</dbReference>
<accession>A0A1I4HDW8</accession>
<dbReference type="CDD" id="cd01189">
    <property type="entry name" value="INT_ICEBs1_C_like"/>
    <property type="match status" value="1"/>
</dbReference>
<dbReference type="InterPro" id="IPR004107">
    <property type="entry name" value="Integrase_SAM-like_N"/>
</dbReference>
<dbReference type="Pfam" id="PF14657">
    <property type="entry name" value="Arm-DNA-bind_4"/>
    <property type="match status" value="1"/>
</dbReference>